<dbReference type="GeneID" id="25796123"/>
<dbReference type="AlphaFoldDB" id="G9MTQ5"/>
<dbReference type="Proteomes" id="UP000007115">
    <property type="component" value="Unassembled WGS sequence"/>
</dbReference>
<organism evidence="1 2">
    <name type="scientific">Hypocrea virens (strain Gv29-8 / FGSC 10586)</name>
    <name type="common">Gliocladium virens</name>
    <name type="synonym">Trichoderma virens</name>
    <dbReference type="NCBI Taxonomy" id="413071"/>
    <lineage>
        <taxon>Eukaryota</taxon>
        <taxon>Fungi</taxon>
        <taxon>Dikarya</taxon>
        <taxon>Ascomycota</taxon>
        <taxon>Pezizomycotina</taxon>
        <taxon>Sordariomycetes</taxon>
        <taxon>Hypocreomycetidae</taxon>
        <taxon>Hypocreales</taxon>
        <taxon>Hypocreaceae</taxon>
        <taxon>Trichoderma</taxon>
    </lineage>
</organism>
<sequence length="101" mass="11595">MIFKRQPLPEDPDIQSISCRFDIEKWPTLKLYLDLEAESLKPHQVADLGVIFDKLDTLADVFSKRVNGAHMLDKPDFERRMRILSPTNPDNTRTVAVTTSP</sequence>
<dbReference type="RefSeq" id="XP_013956628.1">
    <property type="nucleotide sequence ID" value="XM_014101153.1"/>
</dbReference>
<dbReference type="InParanoid" id="G9MTQ5"/>
<accession>G9MTQ5</accession>
<dbReference type="VEuPathDB" id="FungiDB:TRIVIDRAFT_60733"/>
<evidence type="ECO:0000313" key="2">
    <source>
        <dbReference type="Proteomes" id="UP000007115"/>
    </source>
</evidence>
<dbReference type="EMBL" id="ABDF02000006">
    <property type="protein sequence ID" value="EHK22405.1"/>
    <property type="molecule type" value="Genomic_DNA"/>
</dbReference>
<gene>
    <name evidence="1" type="ORF">TRIVIDRAFT_60733</name>
</gene>
<protein>
    <submittedName>
        <fullName evidence="1">Uncharacterized protein</fullName>
    </submittedName>
</protein>
<proteinExistence type="predicted"/>
<evidence type="ECO:0000313" key="1">
    <source>
        <dbReference type="EMBL" id="EHK22405.1"/>
    </source>
</evidence>
<name>G9MTQ5_HYPVG</name>
<keyword evidence="2" id="KW-1185">Reference proteome</keyword>
<reference evidence="1 2" key="1">
    <citation type="journal article" date="2011" name="Genome Biol.">
        <title>Comparative genome sequence analysis underscores mycoparasitism as the ancestral life style of Trichoderma.</title>
        <authorList>
            <person name="Kubicek C.P."/>
            <person name="Herrera-Estrella A."/>
            <person name="Seidl-Seiboth V."/>
            <person name="Martinez D.A."/>
            <person name="Druzhinina I.S."/>
            <person name="Thon M."/>
            <person name="Zeilinger S."/>
            <person name="Casas-Flores S."/>
            <person name="Horwitz B.A."/>
            <person name="Mukherjee P.K."/>
            <person name="Mukherjee M."/>
            <person name="Kredics L."/>
            <person name="Alcaraz L.D."/>
            <person name="Aerts A."/>
            <person name="Antal Z."/>
            <person name="Atanasova L."/>
            <person name="Cervantes-Badillo M.G."/>
            <person name="Challacombe J."/>
            <person name="Chertkov O."/>
            <person name="McCluskey K."/>
            <person name="Coulpier F."/>
            <person name="Deshpande N."/>
            <person name="von Doehren H."/>
            <person name="Ebbole D.J."/>
            <person name="Esquivel-Naranjo E.U."/>
            <person name="Fekete E."/>
            <person name="Flipphi M."/>
            <person name="Glaser F."/>
            <person name="Gomez-Rodriguez E.Y."/>
            <person name="Gruber S."/>
            <person name="Han C."/>
            <person name="Henrissat B."/>
            <person name="Hermosa R."/>
            <person name="Hernandez-Onate M."/>
            <person name="Karaffa L."/>
            <person name="Kosti I."/>
            <person name="Le Crom S."/>
            <person name="Lindquist E."/>
            <person name="Lucas S."/>
            <person name="Luebeck M."/>
            <person name="Luebeck P.S."/>
            <person name="Margeot A."/>
            <person name="Metz B."/>
            <person name="Misra M."/>
            <person name="Nevalainen H."/>
            <person name="Omann M."/>
            <person name="Packer N."/>
            <person name="Perrone G."/>
            <person name="Uresti-Rivera E.E."/>
            <person name="Salamov A."/>
            <person name="Schmoll M."/>
            <person name="Seiboth B."/>
            <person name="Shapiro H."/>
            <person name="Sukno S."/>
            <person name="Tamayo-Ramos J.A."/>
            <person name="Tisch D."/>
            <person name="Wiest A."/>
            <person name="Wilkinson H.H."/>
            <person name="Zhang M."/>
            <person name="Coutinho P.M."/>
            <person name="Kenerley C.M."/>
            <person name="Monte E."/>
            <person name="Baker S.E."/>
            <person name="Grigoriev I.V."/>
        </authorList>
    </citation>
    <scope>NUCLEOTIDE SEQUENCE [LARGE SCALE GENOMIC DNA]</scope>
    <source>
        <strain evidence="2">Gv29-8 / FGSC 10586</strain>
    </source>
</reference>
<comment type="caution">
    <text evidence="1">The sequence shown here is derived from an EMBL/GenBank/DDBJ whole genome shotgun (WGS) entry which is preliminary data.</text>
</comment>
<dbReference type="HOGENOM" id="CLU_2292093_0_0_1"/>